<dbReference type="Proteomes" id="UP000579281">
    <property type="component" value="Unassembled WGS sequence"/>
</dbReference>
<dbReference type="CDD" id="cd12110">
    <property type="entry name" value="PHP_HisPPase_Hisj_like"/>
    <property type="match status" value="1"/>
</dbReference>
<dbReference type="GO" id="GO:0005737">
    <property type="term" value="C:cytoplasm"/>
    <property type="evidence" value="ECO:0007669"/>
    <property type="project" value="TreeGrafter"/>
</dbReference>
<name>A0A841KXQ3_9FIRM</name>
<dbReference type="Gene3D" id="3.20.20.140">
    <property type="entry name" value="Metal-dependent hydrolases"/>
    <property type="match status" value="1"/>
</dbReference>
<keyword evidence="5 8" id="KW-0378">Hydrolase</keyword>
<comment type="caution">
    <text evidence="10">The sequence shown here is derived from an EMBL/GenBank/DDBJ whole genome shotgun (WGS) entry which is preliminary data.</text>
</comment>
<protein>
    <recommendedName>
        <fullName evidence="3 8">Histidinol-phosphatase</fullName>
        <shortName evidence="8">HolPase</shortName>
        <ecNumber evidence="3 8">3.1.3.15</ecNumber>
    </recommendedName>
</protein>
<evidence type="ECO:0000256" key="7">
    <source>
        <dbReference type="ARBA" id="ARBA00049158"/>
    </source>
</evidence>
<keyword evidence="4 8" id="KW-0028">Amino-acid biosynthesis</keyword>
<organism evidence="10 11">
    <name type="scientific">Anaerosolibacter carboniphilus</name>
    <dbReference type="NCBI Taxonomy" id="1417629"/>
    <lineage>
        <taxon>Bacteria</taxon>
        <taxon>Bacillati</taxon>
        <taxon>Bacillota</taxon>
        <taxon>Clostridia</taxon>
        <taxon>Peptostreptococcales</taxon>
        <taxon>Thermotaleaceae</taxon>
        <taxon>Anaerosolibacter</taxon>
    </lineage>
</organism>
<dbReference type="InterPro" id="IPR004013">
    <property type="entry name" value="PHP_dom"/>
</dbReference>
<comment type="pathway">
    <text evidence="1 8">Amino-acid biosynthesis; L-histidine biosynthesis; L-histidine from 5-phospho-alpha-D-ribose 1-diphosphate: step 8/9.</text>
</comment>
<keyword evidence="6 8" id="KW-0368">Histidine biosynthesis</keyword>
<feature type="domain" description="PHP" evidence="9">
    <location>
        <begin position="6"/>
        <end position="205"/>
    </location>
</feature>
<dbReference type="PANTHER" id="PTHR21039">
    <property type="entry name" value="HISTIDINOL PHOSPHATASE-RELATED"/>
    <property type="match status" value="1"/>
</dbReference>
<keyword evidence="11" id="KW-1185">Reference proteome</keyword>
<evidence type="ECO:0000313" key="10">
    <source>
        <dbReference type="EMBL" id="MBB6217048.1"/>
    </source>
</evidence>
<dbReference type="AlphaFoldDB" id="A0A841KXQ3"/>
<dbReference type="NCBIfam" id="NF005996">
    <property type="entry name" value="PRK08123.1"/>
    <property type="match status" value="1"/>
</dbReference>
<evidence type="ECO:0000256" key="5">
    <source>
        <dbReference type="ARBA" id="ARBA00022801"/>
    </source>
</evidence>
<dbReference type="PANTHER" id="PTHR21039:SF0">
    <property type="entry name" value="HISTIDINOL-PHOSPHATASE"/>
    <property type="match status" value="1"/>
</dbReference>
<proteinExistence type="inferred from homology"/>
<sequence length="277" mass="32488">MKISNYHMHCDYCDGIGEPRTYVEEAIRKGFKIIGFSSHAPIPFDSTWTMKEENVIHYLDAIGKLKIEYKDRIEIYTGFEIDYFGGDSRDIFNKYDVDYQIGSVHFFSDHINNTYYSVDGNDEDFKRTLNEYFDGNIEDLVCSYYEQLIKMIEQHQPDILGHLDVVKKNNGDERYFSEQEEWYITQVHKLLDVIKQHGTIVEVNTGGITRGYIKEPYPSKWILKECKKKGIDVMVNSDAHSVEFIDGYFDLAFSYLKEVGYSEVMVLQNGKWDRVKI</sequence>
<dbReference type="InterPro" id="IPR010140">
    <property type="entry name" value="Histidinol_P_phosphatase_HisJ"/>
</dbReference>
<dbReference type="EC" id="3.1.3.15" evidence="3 8"/>
<comment type="similarity">
    <text evidence="2 8">Belongs to the PHP hydrolase family. HisK subfamily.</text>
</comment>
<evidence type="ECO:0000313" key="11">
    <source>
        <dbReference type="Proteomes" id="UP000579281"/>
    </source>
</evidence>
<dbReference type="RefSeq" id="WP_184311566.1">
    <property type="nucleotide sequence ID" value="NZ_JACHEN010000019.1"/>
</dbReference>
<reference evidence="10 11" key="1">
    <citation type="submission" date="2020-08" db="EMBL/GenBank/DDBJ databases">
        <title>Genomic Encyclopedia of Type Strains, Phase IV (KMG-IV): sequencing the most valuable type-strain genomes for metagenomic binning, comparative biology and taxonomic classification.</title>
        <authorList>
            <person name="Goeker M."/>
        </authorList>
    </citation>
    <scope>NUCLEOTIDE SEQUENCE [LARGE SCALE GENOMIC DNA]</scope>
    <source>
        <strain evidence="10 11">DSM 103526</strain>
    </source>
</reference>
<dbReference type="UniPathway" id="UPA00031">
    <property type="reaction ID" value="UER00013"/>
</dbReference>
<dbReference type="NCBIfam" id="TIGR01856">
    <property type="entry name" value="hisJ_fam"/>
    <property type="match status" value="1"/>
</dbReference>
<evidence type="ECO:0000256" key="6">
    <source>
        <dbReference type="ARBA" id="ARBA00023102"/>
    </source>
</evidence>
<dbReference type="Pfam" id="PF02811">
    <property type="entry name" value="PHP"/>
    <property type="match status" value="1"/>
</dbReference>
<evidence type="ECO:0000256" key="3">
    <source>
        <dbReference type="ARBA" id="ARBA00013085"/>
    </source>
</evidence>
<evidence type="ECO:0000256" key="2">
    <source>
        <dbReference type="ARBA" id="ARBA00009152"/>
    </source>
</evidence>
<evidence type="ECO:0000256" key="1">
    <source>
        <dbReference type="ARBA" id="ARBA00004970"/>
    </source>
</evidence>
<evidence type="ECO:0000259" key="9">
    <source>
        <dbReference type="Pfam" id="PF02811"/>
    </source>
</evidence>
<dbReference type="InterPro" id="IPR016195">
    <property type="entry name" value="Pol/histidinol_Pase-like"/>
</dbReference>
<dbReference type="GO" id="GO:0004401">
    <property type="term" value="F:histidinol-phosphatase activity"/>
    <property type="evidence" value="ECO:0007669"/>
    <property type="project" value="UniProtKB-UniRule"/>
</dbReference>
<evidence type="ECO:0000256" key="8">
    <source>
        <dbReference type="RuleBase" id="RU366003"/>
    </source>
</evidence>
<gene>
    <name evidence="10" type="ORF">HNQ80_003153</name>
</gene>
<evidence type="ECO:0000256" key="4">
    <source>
        <dbReference type="ARBA" id="ARBA00022605"/>
    </source>
</evidence>
<comment type="catalytic activity">
    <reaction evidence="7 8">
        <text>L-histidinol phosphate + H2O = L-histidinol + phosphate</text>
        <dbReference type="Rhea" id="RHEA:14465"/>
        <dbReference type="ChEBI" id="CHEBI:15377"/>
        <dbReference type="ChEBI" id="CHEBI:43474"/>
        <dbReference type="ChEBI" id="CHEBI:57699"/>
        <dbReference type="ChEBI" id="CHEBI:57980"/>
        <dbReference type="EC" id="3.1.3.15"/>
    </reaction>
</comment>
<dbReference type="SUPFAM" id="SSF89550">
    <property type="entry name" value="PHP domain-like"/>
    <property type="match status" value="1"/>
</dbReference>
<accession>A0A841KXQ3</accession>
<dbReference type="GO" id="GO:0000105">
    <property type="term" value="P:L-histidine biosynthetic process"/>
    <property type="evidence" value="ECO:0007669"/>
    <property type="project" value="UniProtKB-UniRule"/>
</dbReference>
<dbReference type="EMBL" id="JACHEN010000019">
    <property type="protein sequence ID" value="MBB6217048.1"/>
    <property type="molecule type" value="Genomic_DNA"/>
</dbReference>